<dbReference type="InterPro" id="IPR043129">
    <property type="entry name" value="ATPase_NBD"/>
</dbReference>
<evidence type="ECO:0000256" key="2">
    <source>
        <dbReference type="ARBA" id="ARBA00022777"/>
    </source>
</evidence>
<dbReference type="Pfam" id="PF02782">
    <property type="entry name" value="FGGY_C"/>
    <property type="match status" value="1"/>
</dbReference>
<sequence length="238" mass="27407">MEEYRPDLTDRRLDVIPAPNGMYYETNFVPGSGITLDWFINTFVRKDGEKLSKAFERIDEEAGKIRPGCDDVMAIGLLSGSSMPLISSLRGMWMGFDWSHKQGHFYRALLESFSYDFALTEKRIEALYPEYDLNTVKIIGGGAKSPLWTQMNADVMGKEFHRLNREDVAMWGAAMLAGSAIGLFPDITETAKQHVKVEKKYLPDMKMNEIYKKHMELYKEYTVELTDFFERIQKLGKQ</sequence>
<dbReference type="EC" id="2.7.1.17" evidence="4"/>
<dbReference type="GO" id="GO:0004856">
    <property type="term" value="F:D-xylulokinase activity"/>
    <property type="evidence" value="ECO:0007669"/>
    <property type="project" value="UniProtKB-EC"/>
</dbReference>
<dbReference type="PANTHER" id="PTHR43095:SF5">
    <property type="entry name" value="XYLULOSE KINASE"/>
    <property type="match status" value="1"/>
</dbReference>
<organism evidence="4">
    <name type="scientific">bioreactor metagenome</name>
    <dbReference type="NCBI Taxonomy" id="1076179"/>
    <lineage>
        <taxon>unclassified sequences</taxon>
        <taxon>metagenomes</taxon>
        <taxon>ecological metagenomes</taxon>
    </lineage>
</organism>
<evidence type="ECO:0000256" key="1">
    <source>
        <dbReference type="ARBA" id="ARBA00022679"/>
    </source>
</evidence>
<accession>A0A645F3E3</accession>
<evidence type="ECO:0000259" key="3">
    <source>
        <dbReference type="Pfam" id="PF02782"/>
    </source>
</evidence>
<dbReference type="EMBL" id="VSSQ01054176">
    <property type="protein sequence ID" value="MPN08156.1"/>
    <property type="molecule type" value="Genomic_DNA"/>
</dbReference>
<dbReference type="PANTHER" id="PTHR43095">
    <property type="entry name" value="SUGAR KINASE"/>
    <property type="match status" value="1"/>
</dbReference>
<name>A0A645F3E3_9ZZZZ</name>
<gene>
    <name evidence="4" type="primary">xylB_35</name>
    <name evidence="4" type="ORF">SDC9_155436</name>
</gene>
<keyword evidence="1 4" id="KW-0808">Transferase</keyword>
<keyword evidence="2 4" id="KW-0418">Kinase</keyword>
<reference evidence="4" key="1">
    <citation type="submission" date="2019-08" db="EMBL/GenBank/DDBJ databases">
        <authorList>
            <person name="Kucharzyk K."/>
            <person name="Murdoch R.W."/>
            <person name="Higgins S."/>
            <person name="Loffler F."/>
        </authorList>
    </citation>
    <scope>NUCLEOTIDE SEQUENCE</scope>
</reference>
<dbReference type="AlphaFoldDB" id="A0A645F3E3"/>
<dbReference type="InterPro" id="IPR050406">
    <property type="entry name" value="FGGY_Carb_Kinase"/>
</dbReference>
<evidence type="ECO:0000313" key="4">
    <source>
        <dbReference type="EMBL" id="MPN08156.1"/>
    </source>
</evidence>
<feature type="domain" description="Carbohydrate kinase FGGY C-terminal" evidence="3">
    <location>
        <begin position="28"/>
        <end position="180"/>
    </location>
</feature>
<dbReference type="SUPFAM" id="SSF53067">
    <property type="entry name" value="Actin-like ATPase domain"/>
    <property type="match status" value="1"/>
</dbReference>
<dbReference type="InterPro" id="IPR018485">
    <property type="entry name" value="FGGY_C"/>
</dbReference>
<comment type="caution">
    <text evidence="4">The sequence shown here is derived from an EMBL/GenBank/DDBJ whole genome shotgun (WGS) entry which is preliminary data.</text>
</comment>
<dbReference type="Gene3D" id="3.30.420.40">
    <property type="match status" value="1"/>
</dbReference>
<proteinExistence type="predicted"/>
<protein>
    <submittedName>
        <fullName evidence="4">Xylulose kinase</fullName>
        <ecNumber evidence="4">2.7.1.17</ecNumber>
    </submittedName>
</protein>